<evidence type="ECO:0000313" key="4">
    <source>
        <dbReference type="EMBL" id="KAK9818626.1"/>
    </source>
</evidence>
<feature type="region of interest" description="Disordered" evidence="2">
    <location>
        <begin position="1894"/>
        <end position="2062"/>
    </location>
</feature>
<sequence length="2509" mass="267846">MARKKKVGSSQSIPAAFSEQAKPKEDAPSEPAAIDADPPIDPALISSVGFVANKCYAAVTEFTRGARSKAKKALLSLAQDFPGSPLPNRYLARFLYHEAATIEAVDPSALFSGKRLQLLREALENAEKASDICPSSLSCAALRATLVLNVLVENSVLAPSGIGGTRAEVLNGQQGEALKRQFKAAVDTCSKVLTMPQPVVDEPVIPISTGSQKTYDPCSLDKVQALIKAGKWEEVFLEKINVLLSMRQVLETCFDMLEKTSSPMDGMTLQNILRPHQQELRAWAENLVLGRPQPEEYDKKGANMDVVKAVRMPEQRSVSQAVPQQLQAQLPPADAPQSSLSMERDWSNLKESGTLRGRRTRTSRGHERRSERSLQDRYNGVVQHWTELSPVQRRRLLSVPMQSMLEVVKSEHGGEVAREMVEGLVIMRGAEAQRPCYWTCPACSHSKFDSAKGFLDHVEQMHEEVQMLDASTPVSCHHCQHEVVGLYFTHVQLPNQHLCLRCFFSRPDASPDLQDPKSLGYQASQPQTSSTFNSWSETPEFAANRDSFAGLDEGYGFVPYSQAQSFFGALPPELDDPQGVLGQPLRPTATYGYFPDPQQAQAASAYAQLQATTSLSSQQLAGQPQAQGLQQFPAVNGWDSAAAARSIQQQQLPGYAASPFPQQHQQQAALTRLLQQMNGNTHAAPNSAQAASAAASAAAAAAQLQASGWLLGEHGVTPGLRVGQPAAAATAPRQAPRSANGNVLERRASTGSRPQNANGSLTPPSSSRRSQDEGLSQASTTTELGEEADSFEGSASWRTFIPKQFRQWQTAAASRLPSLLTTSQAPQSPQPGQQSQTQQPGSVQSQPQSSRQTESLPGTPQGLAASQRPGPARLWENAKRQASERQAGLPEAPNTPSSASDATAQPGVVEEMPPAYNVGMPSLHDTSFNEFVRSLDANGLDAASLGHVGIMDEVAAPQGFINAPGQSELQAVQAIMNCVVTLWKLDSTKFEAVLAPLVTRAAYLLRQRAAVGTGQRGHLSAVVLQQLLSGLRDAASVVARPDCLQAALGQLAMPELQELMAYLHGRCPAAASAAMTMPPAPRTTQADGVSSSGDLADLDVEEDFHVPPLFQLDTPMDESRLKEAAEEVLCLPDNARLLRDQDADSGKQLANRSAMPRLVVASWWLDHLHEKGYEESRVDAKNDIRLLRWIYGKVVNVAAEAFCDRQRDLLGSRDRDPVIMDMYEEIAGIWRQMYALGERKRALSGLRNAARESFQAVKQQEDRGCGSVKGPASEYLHAVMPSYYQSGGGNKAAPLRAAEAALKANNYTCLTSSDSMRYARALVSREITALDLQEAMLSQEIDEASAEEATAEAGVSRATEEVSEAEAELSRVQLEGPANHRKRDPIDKATKEAEHRERLSELKARIDAGKERLAAEEASRRTAKDRIENANSDLGAVRDHLHSMAQRRMQLDLTASDPEPSKTALGLDHPNMERLCCRVLWVAEAVARYADQYTPGKNNIPYERFMRACQMAKGMADEYELTWRRFWDDLDKLRSKLQEVACIDLTVDITNAALEVVRQQIEGAAWNAAKVLSDKLLLEEEEAQKVAAGKALIAAKRQKPKKIRQRSDKERVKPSIVKADGISIADSADEENRREAAAEESARREAEYEAALERRRLEVEAEQTMLEIQQAQLISGLLDPVPSEPTPSLPESTTDAGREAASSVDFSRTPSETQGDEGSSLEDAATAAPSKDGDSVQEVTATTQPTPEGDLMDDAEFDAATRAAIQASLRDMGGSAASQDWQDVGKDGAPGEDAKDKKKKSRRQRAKENKDKDGKDVAPPKDQTRIVSYYGDWLCNCGTKNRLWDACACGQANPCRDWVRGRCKYATCRFLHPPFDLPAGPIPASPIARPAFDAPLWPGSTKPPPNMMGPAPGGPQARAAPVAAKTKPSGRPEPSGPAAPQRAVNEAFEPALSPLTPSSRSPLPESPPSGTLSDPLAPAPSKSGSEAASAAVGAERQVSSPAPPALAGATPLAAAPPVSTTQADIPLYSVWGHGSAPPSGLELTATRSGISSPNAASPMASTSLWAGGDRITYPSIELPTAAAASPSSRGTSSAAPPTTSPVKKSQPAFAPDPRAFGSARVGPPSLSTFPPPQVSAPPAQASSSSVGVTRHNSLDSVGASSILSAPEPQSTAAGAANWGHAGRQKDTVVPAPLPRRTSASRLPSLASSQGSVQRDAAGWAEMSRWGQVQPGQTSLFDPFGGNPIQRALASDYRLDPVHTPAPSARSAQPPPGNSGLGAQGLGSQIGANMNGAPGQQWGGSAHDSFAILDSLLTSSSSSSQPGLMPLNTRSPPSLSHQSSRPLNGRPQQGSMLGARHNGLDGSVPLQQDSNPFGQLGSLPYPPVQTPIQSAFAPQPPQHQRQGRRGASEWGLVPGAAAPAPRRGNLQNGSALYGLGGLAGFQSNPLGGLQGSGAAPGGPTGQRGQWNSRPRDATQTPHIDAMAFKSAGAGSNPFETAGYGAQPHAHQGGH</sequence>
<dbReference type="PROSITE" id="PS50103">
    <property type="entry name" value="ZF_C3H1"/>
    <property type="match status" value="1"/>
</dbReference>
<name>A0AAW1QBV5_9CHLO</name>
<feature type="region of interest" description="Disordered" evidence="2">
    <location>
        <begin position="1770"/>
        <end position="1821"/>
    </location>
</feature>
<proteinExistence type="predicted"/>
<feature type="compositionally biased region" description="Basic and acidic residues" evidence="2">
    <location>
        <begin position="1806"/>
        <end position="1821"/>
    </location>
</feature>
<feature type="compositionally biased region" description="Polar residues" evidence="2">
    <location>
        <begin position="2461"/>
        <end position="2476"/>
    </location>
</feature>
<keyword evidence="1" id="KW-0862">Zinc</keyword>
<evidence type="ECO:0000256" key="1">
    <source>
        <dbReference type="PROSITE-ProRule" id="PRU00723"/>
    </source>
</evidence>
<keyword evidence="1" id="KW-0863">Zinc-finger</keyword>
<gene>
    <name evidence="4" type="ORF">WJX74_004201</name>
</gene>
<feature type="region of interest" description="Disordered" evidence="2">
    <location>
        <begin position="2077"/>
        <end position="2423"/>
    </location>
</feature>
<dbReference type="InterPro" id="IPR000571">
    <property type="entry name" value="Znf_CCCH"/>
</dbReference>
<feature type="compositionally biased region" description="Polar residues" evidence="2">
    <location>
        <begin position="894"/>
        <end position="903"/>
    </location>
</feature>
<feature type="compositionally biased region" description="Low complexity" evidence="2">
    <location>
        <begin position="724"/>
        <end position="739"/>
    </location>
</feature>
<feature type="compositionally biased region" description="Polar residues" evidence="2">
    <location>
        <begin position="1704"/>
        <end position="1717"/>
    </location>
</feature>
<feature type="compositionally biased region" description="Gly residues" evidence="2">
    <location>
        <begin position="2447"/>
        <end position="2460"/>
    </location>
</feature>
<evidence type="ECO:0000256" key="2">
    <source>
        <dbReference type="SAM" id="MobiDB-lite"/>
    </source>
</evidence>
<feature type="region of interest" description="Disordered" evidence="2">
    <location>
        <begin position="2443"/>
        <end position="2509"/>
    </location>
</feature>
<feature type="compositionally biased region" description="Low complexity" evidence="2">
    <location>
        <begin position="317"/>
        <end position="339"/>
    </location>
</feature>
<feature type="region of interest" description="Disordered" evidence="2">
    <location>
        <begin position="1370"/>
        <end position="1394"/>
    </location>
</feature>
<feature type="region of interest" description="Disordered" evidence="2">
    <location>
        <begin position="315"/>
        <end position="375"/>
    </location>
</feature>
<feature type="region of interest" description="Disordered" evidence="2">
    <location>
        <begin position="724"/>
        <end position="792"/>
    </location>
</feature>
<feature type="compositionally biased region" description="Polar residues" evidence="2">
    <location>
        <begin position="2197"/>
        <end position="2212"/>
    </location>
</feature>
<feature type="region of interest" description="Disordered" evidence="2">
    <location>
        <begin position="1618"/>
        <end position="1644"/>
    </location>
</feature>
<accession>A0AAW1QBV5</accession>
<organism evidence="4 5">
    <name type="scientific">Apatococcus lobatus</name>
    <dbReference type="NCBI Taxonomy" id="904363"/>
    <lineage>
        <taxon>Eukaryota</taxon>
        <taxon>Viridiplantae</taxon>
        <taxon>Chlorophyta</taxon>
        <taxon>core chlorophytes</taxon>
        <taxon>Trebouxiophyceae</taxon>
        <taxon>Chlorellales</taxon>
        <taxon>Chlorellaceae</taxon>
        <taxon>Apatococcus</taxon>
    </lineage>
</organism>
<feature type="compositionally biased region" description="Low complexity" evidence="2">
    <location>
        <begin position="2136"/>
        <end position="2146"/>
    </location>
</feature>
<feature type="compositionally biased region" description="Polar residues" evidence="2">
    <location>
        <begin position="521"/>
        <end position="535"/>
    </location>
</feature>
<dbReference type="GO" id="GO:0008270">
    <property type="term" value="F:zinc ion binding"/>
    <property type="evidence" value="ECO:0007669"/>
    <property type="project" value="UniProtKB-KW"/>
</dbReference>
<dbReference type="Proteomes" id="UP001438707">
    <property type="component" value="Unassembled WGS sequence"/>
</dbReference>
<dbReference type="EMBL" id="JALJOS010000058">
    <property type="protein sequence ID" value="KAK9818626.1"/>
    <property type="molecule type" value="Genomic_DNA"/>
</dbReference>
<keyword evidence="5" id="KW-1185">Reference proteome</keyword>
<feature type="compositionally biased region" description="Polar residues" evidence="2">
    <location>
        <begin position="2045"/>
        <end position="2062"/>
    </location>
</feature>
<reference evidence="4 5" key="1">
    <citation type="journal article" date="2024" name="Nat. Commun.">
        <title>Phylogenomics reveals the evolutionary origins of lichenization in chlorophyte algae.</title>
        <authorList>
            <person name="Puginier C."/>
            <person name="Libourel C."/>
            <person name="Otte J."/>
            <person name="Skaloud P."/>
            <person name="Haon M."/>
            <person name="Grisel S."/>
            <person name="Petersen M."/>
            <person name="Berrin J.G."/>
            <person name="Delaux P.M."/>
            <person name="Dal Grande F."/>
            <person name="Keller J."/>
        </authorList>
    </citation>
    <scope>NUCLEOTIDE SEQUENCE [LARGE SCALE GENOMIC DNA]</scope>
    <source>
        <strain evidence="4 5">SAG 2145</strain>
    </source>
</reference>
<feature type="compositionally biased region" description="Basic and acidic residues" evidence="2">
    <location>
        <begin position="364"/>
        <end position="375"/>
    </location>
</feature>
<feature type="region of interest" description="Disordered" evidence="2">
    <location>
        <begin position="514"/>
        <end position="535"/>
    </location>
</feature>
<evidence type="ECO:0000259" key="3">
    <source>
        <dbReference type="PROSITE" id="PS50103"/>
    </source>
</evidence>
<feature type="compositionally biased region" description="Low complexity" evidence="2">
    <location>
        <begin position="2308"/>
        <end position="2319"/>
    </location>
</feature>
<feature type="domain" description="C3H1-type" evidence="3">
    <location>
        <begin position="1854"/>
        <end position="1875"/>
    </location>
</feature>
<feature type="compositionally biased region" description="Basic and acidic residues" evidence="2">
    <location>
        <begin position="1630"/>
        <end position="1644"/>
    </location>
</feature>
<feature type="region of interest" description="Disordered" evidence="2">
    <location>
        <begin position="820"/>
        <end position="904"/>
    </location>
</feature>
<feature type="compositionally biased region" description="Polar residues" evidence="2">
    <location>
        <begin position="2150"/>
        <end position="2172"/>
    </location>
</feature>
<feature type="compositionally biased region" description="Low complexity" evidence="2">
    <location>
        <begin position="1950"/>
        <end position="1963"/>
    </location>
</feature>
<feature type="compositionally biased region" description="Low complexity" evidence="2">
    <location>
        <begin position="2413"/>
        <end position="2423"/>
    </location>
</feature>
<feature type="zinc finger region" description="C3H1-type" evidence="1">
    <location>
        <begin position="1854"/>
        <end position="1875"/>
    </location>
</feature>
<feature type="compositionally biased region" description="Low complexity" evidence="2">
    <location>
        <begin position="821"/>
        <end position="853"/>
    </location>
</feature>
<feature type="region of interest" description="Disordered" evidence="2">
    <location>
        <begin position="1678"/>
        <end position="1752"/>
    </location>
</feature>
<evidence type="ECO:0000313" key="5">
    <source>
        <dbReference type="Proteomes" id="UP001438707"/>
    </source>
</evidence>
<keyword evidence="1" id="KW-0479">Metal-binding</keyword>
<feature type="compositionally biased region" description="Basic and acidic residues" evidence="2">
    <location>
        <begin position="1384"/>
        <end position="1394"/>
    </location>
</feature>
<feature type="region of interest" description="Disordered" evidence="2">
    <location>
        <begin position="1"/>
        <end position="37"/>
    </location>
</feature>
<feature type="compositionally biased region" description="Polar residues" evidence="2">
    <location>
        <begin position="2327"/>
        <end position="2350"/>
    </location>
</feature>
<feature type="compositionally biased region" description="Polar residues" evidence="2">
    <location>
        <begin position="1737"/>
        <end position="1746"/>
    </location>
</feature>
<feature type="compositionally biased region" description="Polar residues" evidence="2">
    <location>
        <begin position="749"/>
        <end position="783"/>
    </location>
</feature>
<feature type="compositionally biased region" description="Polar residues" evidence="2">
    <location>
        <begin position="2085"/>
        <end position="2103"/>
    </location>
</feature>
<feature type="compositionally biased region" description="Low complexity" evidence="2">
    <location>
        <begin position="2005"/>
        <end position="2017"/>
    </location>
</feature>
<feature type="compositionally biased region" description="Low complexity" evidence="2">
    <location>
        <begin position="1979"/>
        <end position="1995"/>
    </location>
</feature>
<comment type="caution">
    <text evidence="4">The sequence shown here is derived from an EMBL/GenBank/DDBJ whole genome shotgun (WGS) entry which is preliminary data.</text>
</comment>
<protein>
    <recommendedName>
        <fullName evidence="3">C3H1-type domain-containing protein</fullName>
    </recommendedName>
</protein>
<feature type="compositionally biased region" description="Low complexity" evidence="2">
    <location>
        <begin position="1908"/>
        <end position="1927"/>
    </location>
</feature>